<dbReference type="EMBL" id="BMAV01013205">
    <property type="protein sequence ID" value="GFY60598.1"/>
    <property type="molecule type" value="Genomic_DNA"/>
</dbReference>
<sequence>MKADIFAHYNDINVSYNCRRLISHDAFQKRSRWEKLRESSRSCYNRVMRLQEKEAERRQILAEERQNHYKKMWNRNQRKISERTEKINSKLELKTYSDEESSMRDSDLQDTIILVDLQRNPEFLMKKCTHGNSFSSNHLSSFEN</sequence>
<evidence type="ECO:0000313" key="2">
    <source>
        <dbReference type="Proteomes" id="UP000886998"/>
    </source>
</evidence>
<evidence type="ECO:0000313" key="1">
    <source>
        <dbReference type="EMBL" id="GFY60598.1"/>
    </source>
</evidence>
<name>A0A8X6XWZ2_9ARAC</name>
<keyword evidence="2" id="KW-1185">Reference proteome</keyword>
<dbReference type="Proteomes" id="UP000886998">
    <property type="component" value="Unassembled WGS sequence"/>
</dbReference>
<accession>A0A8X6XWZ2</accession>
<dbReference type="AlphaFoldDB" id="A0A8X6XWZ2"/>
<gene>
    <name evidence="1" type="primary">NCL1_53446</name>
    <name evidence="1" type="ORF">TNIN_231431</name>
</gene>
<reference evidence="1" key="1">
    <citation type="submission" date="2020-08" db="EMBL/GenBank/DDBJ databases">
        <title>Multicomponent nature underlies the extraordinary mechanical properties of spider dragline silk.</title>
        <authorList>
            <person name="Kono N."/>
            <person name="Nakamura H."/>
            <person name="Mori M."/>
            <person name="Yoshida Y."/>
            <person name="Ohtoshi R."/>
            <person name="Malay A.D."/>
            <person name="Moran D.A.P."/>
            <person name="Tomita M."/>
            <person name="Numata K."/>
            <person name="Arakawa K."/>
        </authorList>
    </citation>
    <scope>NUCLEOTIDE SEQUENCE</scope>
</reference>
<comment type="caution">
    <text evidence="1">The sequence shown here is derived from an EMBL/GenBank/DDBJ whole genome shotgun (WGS) entry which is preliminary data.</text>
</comment>
<organism evidence="1 2">
    <name type="scientific">Trichonephila inaurata madagascariensis</name>
    <dbReference type="NCBI Taxonomy" id="2747483"/>
    <lineage>
        <taxon>Eukaryota</taxon>
        <taxon>Metazoa</taxon>
        <taxon>Ecdysozoa</taxon>
        <taxon>Arthropoda</taxon>
        <taxon>Chelicerata</taxon>
        <taxon>Arachnida</taxon>
        <taxon>Araneae</taxon>
        <taxon>Araneomorphae</taxon>
        <taxon>Entelegynae</taxon>
        <taxon>Araneoidea</taxon>
        <taxon>Nephilidae</taxon>
        <taxon>Trichonephila</taxon>
        <taxon>Trichonephila inaurata</taxon>
    </lineage>
</organism>
<protein>
    <submittedName>
        <fullName evidence="1">Uncharacterized protein</fullName>
    </submittedName>
</protein>
<proteinExistence type="predicted"/>